<evidence type="ECO:0000256" key="1">
    <source>
        <dbReference type="SAM" id="Phobius"/>
    </source>
</evidence>
<feature type="non-terminal residue" evidence="3">
    <location>
        <position position="73"/>
    </location>
</feature>
<keyword evidence="1" id="KW-0812">Transmembrane</keyword>
<evidence type="ECO:0000259" key="2">
    <source>
        <dbReference type="Pfam" id="PF06181"/>
    </source>
</evidence>
<dbReference type="AlphaFoldDB" id="A0A382RAM9"/>
<dbReference type="Pfam" id="PF06181">
    <property type="entry name" value="Urate_ox_N"/>
    <property type="match status" value="1"/>
</dbReference>
<keyword evidence="1" id="KW-0472">Membrane</keyword>
<dbReference type="InterPro" id="IPR010389">
    <property type="entry name" value="Urate_ox_N"/>
</dbReference>
<feature type="domain" description="Urate oxidase N-terminal" evidence="2">
    <location>
        <begin position="10"/>
        <end position="71"/>
    </location>
</feature>
<evidence type="ECO:0000313" key="3">
    <source>
        <dbReference type="EMBL" id="SVC94197.1"/>
    </source>
</evidence>
<dbReference type="EMBL" id="UINC01119998">
    <property type="protein sequence ID" value="SVC94197.1"/>
    <property type="molecule type" value="Genomic_DNA"/>
</dbReference>
<feature type="transmembrane region" description="Helical" evidence="1">
    <location>
        <begin position="20"/>
        <end position="40"/>
    </location>
</feature>
<protein>
    <recommendedName>
        <fullName evidence="2">Urate oxidase N-terminal domain-containing protein</fullName>
    </recommendedName>
</protein>
<accession>A0A382RAM9</accession>
<sequence>MELLITISPLLFDWLDLIVRWIHVIVGIAWIGTSFYFNWLDSRLDKDIDKENIEGELWSVHSGGFYNIHKLKE</sequence>
<keyword evidence="1" id="KW-1133">Transmembrane helix</keyword>
<reference evidence="3" key="1">
    <citation type="submission" date="2018-05" db="EMBL/GenBank/DDBJ databases">
        <authorList>
            <person name="Lanie J.A."/>
            <person name="Ng W.-L."/>
            <person name="Kazmierczak K.M."/>
            <person name="Andrzejewski T.M."/>
            <person name="Davidsen T.M."/>
            <person name="Wayne K.J."/>
            <person name="Tettelin H."/>
            <person name="Glass J.I."/>
            <person name="Rusch D."/>
            <person name="Podicherti R."/>
            <person name="Tsui H.-C.T."/>
            <person name="Winkler M.E."/>
        </authorList>
    </citation>
    <scope>NUCLEOTIDE SEQUENCE</scope>
</reference>
<proteinExistence type="predicted"/>
<organism evidence="3">
    <name type="scientific">marine metagenome</name>
    <dbReference type="NCBI Taxonomy" id="408172"/>
    <lineage>
        <taxon>unclassified sequences</taxon>
        <taxon>metagenomes</taxon>
        <taxon>ecological metagenomes</taxon>
    </lineage>
</organism>
<name>A0A382RAM9_9ZZZZ</name>
<gene>
    <name evidence="3" type="ORF">METZ01_LOCUS347051</name>
</gene>